<dbReference type="AlphaFoldDB" id="A0A804MVD4"/>
<reference evidence="2" key="1">
    <citation type="submission" date="2015-12" db="EMBL/GenBank/DDBJ databases">
        <title>Update maize B73 reference genome by single molecule sequencing technologies.</title>
        <authorList>
            <consortium name="Maize Genome Sequencing Project"/>
            <person name="Ware D."/>
        </authorList>
    </citation>
    <scope>NUCLEOTIDE SEQUENCE [LARGE SCALE GENOMIC DNA]</scope>
    <source>
        <strain evidence="2">cv. B73</strain>
    </source>
</reference>
<name>A0A804MVD4_MAIZE</name>
<accession>A0A804MVD4</accession>
<dbReference type="EnsemblPlants" id="Zm00001eb114300_T001">
    <property type="protein sequence ID" value="Zm00001eb114300_P001"/>
    <property type="gene ID" value="Zm00001eb114300"/>
</dbReference>
<keyword evidence="2" id="KW-1185">Reference proteome</keyword>
<proteinExistence type="predicted"/>
<protein>
    <submittedName>
        <fullName evidence="1">Uncharacterized protein</fullName>
    </submittedName>
</protein>
<dbReference type="Gramene" id="Zm00001eb114300_T001">
    <property type="protein sequence ID" value="Zm00001eb114300_P001"/>
    <property type="gene ID" value="Zm00001eb114300"/>
</dbReference>
<organism evidence="1 2">
    <name type="scientific">Zea mays</name>
    <name type="common">Maize</name>
    <dbReference type="NCBI Taxonomy" id="4577"/>
    <lineage>
        <taxon>Eukaryota</taxon>
        <taxon>Viridiplantae</taxon>
        <taxon>Streptophyta</taxon>
        <taxon>Embryophyta</taxon>
        <taxon>Tracheophyta</taxon>
        <taxon>Spermatophyta</taxon>
        <taxon>Magnoliopsida</taxon>
        <taxon>Liliopsida</taxon>
        <taxon>Poales</taxon>
        <taxon>Poaceae</taxon>
        <taxon>PACMAD clade</taxon>
        <taxon>Panicoideae</taxon>
        <taxon>Andropogonodae</taxon>
        <taxon>Andropogoneae</taxon>
        <taxon>Tripsacinae</taxon>
        <taxon>Zea</taxon>
    </lineage>
</organism>
<evidence type="ECO:0000313" key="2">
    <source>
        <dbReference type="Proteomes" id="UP000007305"/>
    </source>
</evidence>
<reference evidence="1" key="3">
    <citation type="submission" date="2021-05" db="UniProtKB">
        <authorList>
            <consortium name="EnsemblPlants"/>
        </authorList>
    </citation>
    <scope>IDENTIFICATION</scope>
    <source>
        <strain evidence="1">cv. B73</strain>
    </source>
</reference>
<reference evidence="1" key="2">
    <citation type="submission" date="2019-07" db="EMBL/GenBank/DDBJ databases">
        <authorList>
            <person name="Seetharam A."/>
            <person name="Woodhouse M."/>
            <person name="Cannon E."/>
        </authorList>
    </citation>
    <scope>NUCLEOTIDE SEQUENCE [LARGE SCALE GENOMIC DNA]</scope>
    <source>
        <strain evidence="1">cv. B73</strain>
    </source>
</reference>
<dbReference type="InParanoid" id="A0A804MVD4"/>
<evidence type="ECO:0000313" key="1">
    <source>
        <dbReference type="EnsemblPlants" id="Zm00001eb114300_P001"/>
    </source>
</evidence>
<dbReference type="Proteomes" id="UP000007305">
    <property type="component" value="Chromosome 2"/>
</dbReference>
<sequence length="152" mass="16792">MALGDNATTSSVAKLSISGADLTVLLHSCLSCNQRLKQPPLRLCFAPAHAIGRSLGLRRDRRHNDPSCPRALLVVLFPVLSHPWVHAFEDEEVADGLRLADGAPDQSSRASFEDFLMTLQMNRPKESPCSNYIFIFLRPSLPVMPILLVCLQ</sequence>